<dbReference type="EMBL" id="JAATIP010000052">
    <property type="protein sequence ID" value="KAF4383511.1"/>
    <property type="molecule type" value="Genomic_DNA"/>
</dbReference>
<accession>A0A7J6GKU3</accession>
<evidence type="ECO:0000313" key="2">
    <source>
        <dbReference type="EMBL" id="KAF4383511.1"/>
    </source>
</evidence>
<dbReference type="Proteomes" id="UP000525078">
    <property type="component" value="Unassembled WGS sequence"/>
</dbReference>
<dbReference type="AlphaFoldDB" id="A0A7J6GKU3"/>
<dbReference type="EMBL" id="JAATIQ010000209">
    <property type="protein sequence ID" value="KAF4370052.1"/>
    <property type="molecule type" value="Genomic_DNA"/>
</dbReference>
<gene>
    <name evidence="2" type="ORF">F8388_014011</name>
    <name evidence="1" type="ORF">G4B88_028329</name>
</gene>
<sequence length="90" mass="10526">RIIVFSLARRTAPFLLRLERENQGPQRTLSIATNLSLFSLFSGISRAHVQPQVKGCMRDLTGFQTTLPTRRRWWAASFAIFCWLKYKKRL</sequence>
<organism evidence="2 3">
    <name type="scientific">Cannabis sativa</name>
    <name type="common">Hemp</name>
    <name type="synonym">Marijuana</name>
    <dbReference type="NCBI Taxonomy" id="3483"/>
    <lineage>
        <taxon>Eukaryota</taxon>
        <taxon>Viridiplantae</taxon>
        <taxon>Streptophyta</taxon>
        <taxon>Embryophyta</taxon>
        <taxon>Tracheophyta</taxon>
        <taxon>Spermatophyta</taxon>
        <taxon>Magnoliopsida</taxon>
        <taxon>eudicotyledons</taxon>
        <taxon>Gunneridae</taxon>
        <taxon>Pentapetalae</taxon>
        <taxon>rosids</taxon>
        <taxon>fabids</taxon>
        <taxon>Rosales</taxon>
        <taxon>Cannabaceae</taxon>
        <taxon>Cannabis</taxon>
    </lineage>
</organism>
<keyword evidence="4" id="KW-1185">Reference proteome</keyword>
<reference evidence="3 4" key="1">
    <citation type="journal article" date="2020" name="bioRxiv">
        <title>Sequence and annotation of 42 cannabis genomes reveals extensive copy number variation in cannabinoid synthesis and pathogen resistance genes.</title>
        <authorList>
            <person name="Mckernan K.J."/>
            <person name="Helbert Y."/>
            <person name="Kane L.T."/>
            <person name="Ebling H."/>
            <person name="Zhang L."/>
            <person name="Liu B."/>
            <person name="Eaton Z."/>
            <person name="Mclaughlin S."/>
            <person name="Kingan S."/>
            <person name="Baybayan P."/>
            <person name="Concepcion G."/>
            <person name="Jordan M."/>
            <person name="Riva A."/>
            <person name="Barbazuk W."/>
            <person name="Harkins T."/>
        </authorList>
    </citation>
    <scope>NUCLEOTIDE SEQUENCE [LARGE SCALE GENOMIC DNA]</scope>
    <source>
        <strain evidence="3 4">cv. Jamaican Lion 4</strain>
        <strain evidence="1">Father</strain>
        <strain evidence="2">Mother</strain>
        <tissue evidence="2">Leaf</tissue>
    </source>
</reference>
<evidence type="ECO:0000313" key="1">
    <source>
        <dbReference type="EMBL" id="KAF4370052.1"/>
    </source>
</evidence>
<proteinExistence type="predicted"/>
<evidence type="ECO:0000313" key="4">
    <source>
        <dbReference type="Proteomes" id="UP000583929"/>
    </source>
</evidence>
<name>A0A7J6GKU3_CANSA</name>
<feature type="non-terminal residue" evidence="2">
    <location>
        <position position="1"/>
    </location>
</feature>
<protein>
    <submittedName>
        <fullName evidence="2">Uncharacterized protein</fullName>
    </submittedName>
</protein>
<evidence type="ECO:0000313" key="3">
    <source>
        <dbReference type="Proteomes" id="UP000525078"/>
    </source>
</evidence>
<dbReference type="Proteomes" id="UP000583929">
    <property type="component" value="Unassembled WGS sequence"/>
</dbReference>
<comment type="caution">
    <text evidence="2">The sequence shown here is derived from an EMBL/GenBank/DDBJ whole genome shotgun (WGS) entry which is preliminary data.</text>
</comment>